<reference evidence="2 3" key="1">
    <citation type="submission" date="2016-10" db="EMBL/GenBank/DDBJ databases">
        <authorList>
            <person name="de Groot N.N."/>
        </authorList>
    </citation>
    <scope>NUCLEOTIDE SEQUENCE [LARGE SCALE GENOMIC DNA]</scope>
    <source>
        <strain evidence="2 3">CGMCC 1.9156</strain>
    </source>
</reference>
<accession>A0A1I2L0X0</accession>
<evidence type="ECO:0000313" key="2">
    <source>
        <dbReference type="EMBL" id="SFF72208.1"/>
    </source>
</evidence>
<dbReference type="STRING" id="655355.SAMN05216283_11422"/>
<name>A0A1I2L0X0_9BACT</name>
<feature type="signal peptide" evidence="1">
    <location>
        <begin position="1"/>
        <end position="21"/>
    </location>
</feature>
<proteinExistence type="predicted"/>
<dbReference type="RefSeq" id="WP_093921371.1">
    <property type="nucleotide sequence ID" value="NZ_FONW01000014.1"/>
</dbReference>
<dbReference type="EMBL" id="FONW01000014">
    <property type="protein sequence ID" value="SFF72208.1"/>
    <property type="molecule type" value="Genomic_DNA"/>
</dbReference>
<organism evidence="2 3">
    <name type="scientific">Sunxiuqinia elliptica</name>
    <dbReference type="NCBI Taxonomy" id="655355"/>
    <lineage>
        <taxon>Bacteria</taxon>
        <taxon>Pseudomonadati</taxon>
        <taxon>Bacteroidota</taxon>
        <taxon>Bacteroidia</taxon>
        <taxon>Marinilabiliales</taxon>
        <taxon>Prolixibacteraceae</taxon>
        <taxon>Sunxiuqinia</taxon>
    </lineage>
</organism>
<feature type="chain" id="PRO_5011521105" description="Outer membrane protein beta-barrel domain-containing protein" evidence="1">
    <location>
        <begin position="22"/>
        <end position="210"/>
    </location>
</feature>
<dbReference type="SUPFAM" id="SSF56925">
    <property type="entry name" value="OMPA-like"/>
    <property type="match status" value="1"/>
</dbReference>
<sequence length="210" mass="23437">MNKFGLLICLLLLVSSVAAQSEQYANNQEEFKTIFSNKRSNGGYGALSIAYSEIDNKDAIIVGARGGWIINHSLAIGLGGYGFANDINYDNLFNDNRDYNLAGGYGGLFVEPIIGPKLPVHISIPILFGFGGVSYVEHHNNWDYWWSTDDKSDVYFVFEPAIELEFNVTRHFRLAATASYRFTSDIEMLYTDPDILEGLTAGLVFKFGKF</sequence>
<evidence type="ECO:0000313" key="3">
    <source>
        <dbReference type="Proteomes" id="UP000198964"/>
    </source>
</evidence>
<dbReference type="AlphaFoldDB" id="A0A1I2L0X0"/>
<gene>
    <name evidence="2" type="ORF">SAMN05216283_11422</name>
</gene>
<dbReference type="InterPro" id="IPR011250">
    <property type="entry name" value="OMP/PagP_B-barrel"/>
</dbReference>
<evidence type="ECO:0000256" key="1">
    <source>
        <dbReference type="SAM" id="SignalP"/>
    </source>
</evidence>
<keyword evidence="1" id="KW-0732">Signal</keyword>
<protein>
    <recommendedName>
        <fullName evidence="4">Outer membrane protein beta-barrel domain-containing protein</fullName>
    </recommendedName>
</protein>
<dbReference type="Proteomes" id="UP000198964">
    <property type="component" value="Unassembled WGS sequence"/>
</dbReference>
<keyword evidence="3" id="KW-1185">Reference proteome</keyword>
<evidence type="ECO:0008006" key="4">
    <source>
        <dbReference type="Google" id="ProtNLM"/>
    </source>
</evidence>